<dbReference type="CDD" id="cd02142">
    <property type="entry name" value="McbC_SagB-like_oxidoreductase"/>
    <property type="match status" value="1"/>
</dbReference>
<feature type="domain" description="Nitroreductase" evidence="2">
    <location>
        <begin position="152"/>
        <end position="235"/>
    </location>
</feature>
<dbReference type="Pfam" id="PF00881">
    <property type="entry name" value="Nitroreductase"/>
    <property type="match status" value="2"/>
</dbReference>
<dbReference type="InterPro" id="IPR052544">
    <property type="entry name" value="Bacteriocin_Proc_Enz"/>
</dbReference>
<accession>Q0H2Y1</accession>
<reference evidence="3" key="1">
    <citation type="journal article" date="2006" name="Chem. Biol.">
        <title>Deciphering indolocarbazole and enediyne aminodideoxypentose biosynthesis through comparative genomics: insights from the AT2433 biosynthetic locus.</title>
        <authorList>
            <person name="Gao Q."/>
            <person name="Zhang C."/>
            <person name="Blanchard S."/>
            <person name="Thorson J.S."/>
        </authorList>
    </citation>
    <scope>NUCLEOTIDE SEQUENCE</scope>
    <source>
        <strain evidence="3">SCC 1655</strain>
    </source>
</reference>
<organism evidence="3">
    <name type="scientific">Actinomadura melliaura</name>
    <dbReference type="NCBI Taxonomy" id="360723"/>
    <lineage>
        <taxon>Bacteria</taxon>
        <taxon>Bacillati</taxon>
        <taxon>Actinomycetota</taxon>
        <taxon>Actinomycetes</taxon>
        <taxon>Streptosporangiales</taxon>
        <taxon>Thermomonosporaceae</taxon>
        <taxon>Actinomadura</taxon>
    </lineage>
</organism>
<sequence length="496" mass="52701">MTSSTDAVATARRFWHRSLDDYAGLLGSGAGREEPLKTKVYGDAKRYPLPARVPYELGPLSAALRPAAGPSLQTTAGWGRLLRYAYGLSRSHLGPLAMWPLHRTVASARCLFPVELYAWLPGDGERPAGLFYYDPAHHHLVLIREGDWRFRLAATGAEAVFVLTSLFIKTAFRYGDYAYRLCVQEAGLVAGNLLMVAGALGLTGRVSHRFPDAAVQRLLGLTAPGEAPLMIISVGSGSGEAASRTAPAAVADGYVSPLDLRDCPELLALDSASRLTDATQPELPAPGGGPATRTADMPAERDPDLADVLAARESGGPVFNSVARPADPAVLRWLATHADGTHTSDASHGDPLVRSYVVVNALDGVAPGLYRLAGGTADRVAAGHLAGPLMQVQPDWPPPINFHSANLVVYVSADPEAAMALFGARSYRILHHEAGIVAQRVSVMCTAHGLTARVHNGYLARPLREALGLPENQTVLFQIAVGTARPTGVYRLPISF</sequence>
<evidence type="ECO:0000256" key="1">
    <source>
        <dbReference type="SAM" id="MobiDB-lite"/>
    </source>
</evidence>
<proteinExistence type="predicted"/>
<name>Q0H2Y1_9ACTN</name>
<dbReference type="EMBL" id="DQ297453">
    <property type="protein sequence ID" value="ABC02783.1"/>
    <property type="molecule type" value="Genomic_DNA"/>
</dbReference>
<dbReference type="GO" id="GO:0016491">
    <property type="term" value="F:oxidoreductase activity"/>
    <property type="evidence" value="ECO:0007669"/>
    <property type="project" value="InterPro"/>
</dbReference>
<dbReference type="AlphaFoldDB" id="Q0H2Y1"/>
<dbReference type="InterPro" id="IPR000415">
    <property type="entry name" value="Nitroreductase-like"/>
</dbReference>
<feature type="region of interest" description="Disordered" evidence="1">
    <location>
        <begin position="274"/>
        <end position="298"/>
    </location>
</feature>
<dbReference type="PANTHER" id="PTHR43745:SF2">
    <property type="entry name" value="NITROREDUCTASE MJ1384-RELATED"/>
    <property type="match status" value="1"/>
</dbReference>
<dbReference type="InterPro" id="IPR029479">
    <property type="entry name" value="Nitroreductase"/>
</dbReference>
<dbReference type="SUPFAM" id="SSF55469">
    <property type="entry name" value="FMN-dependent nitroreductase-like"/>
    <property type="match status" value="2"/>
</dbReference>
<dbReference type="Gene3D" id="3.40.109.10">
    <property type="entry name" value="NADH Oxidase"/>
    <property type="match status" value="2"/>
</dbReference>
<dbReference type="PANTHER" id="PTHR43745">
    <property type="entry name" value="NITROREDUCTASE MJ1384-RELATED"/>
    <property type="match status" value="1"/>
</dbReference>
<feature type="domain" description="Nitroreductase" evidence="2">
    <location>
        <begin position="401"/>
        <end position="482"/>
    </location>
</feature>
<evidence type="ECO:0000259" key="2">
    <source>
        <dbReference type="Pfam" id="PF00881"/>
    </source>
</evidence>
<evidence type="ECO:0000313" key="3">
    <source>
        <dbReference type="EMBL" id="ABC02783.1"/>
    </source>
</evidence>
<protein>
    <submittedName>
        <fullName evidence="3">NADH oxidase</fullName>
    </submittedName>
</protein>